<dbReference type="Pfam" id="PF00106">
    <property type="entry name" value="adh_short"/>
    <property type="match status" value="1"/>
</dbReference>
<sequence length="276" mass="30329">MKTALVTGANSGMGFETARALYNQGFHVIMLCRSAAKGNFAKEQIEAEKASGKVSLVVIDLGSLTDIRRGAGEISRRYPSIDVLVNNAGVVTTKKEWTIDGFEKMFGVNYLGHFLLTQLLLPNLKRAEQGRIVVVSSGAYKFGKLVLTDLRSEQHFTIWGNYGGSKLANLLFAKEMSRRLKDTQITVNAVHPGAVATNLGVSRETGFGKAVYQVLKPFFQTSAQGAQTAIYLATSPQVSQITGCYFYQKRIKETTGKANDPWLATQLYEQSMQLIQ</sequence>
<evidence type="ECO:0000313" key="4">
    <source>
        <dbReference type="Proteomes" id="UP000290567"/>
    </source>
</evidence>
<organism evidence="3 4">
    <name type="scientific">Enterococcus florum</name>
    <dbReference type="NCBI Taxonomy" id="2480627"/>
    <lineage>
        <taxon>Bacteria</taxon>
        <taxon>Bacillati</taxon>
        <taxon>Bacillota</taxon>
        <taxon>Bacilli</taxon>
        <taxon>Lactobacillales</taxon>
        <taxon>Enterococcaceae</taxon>
        <taxon>Enterococcus</taxon>
    </lineage>
</organism>
<dbReference type="PRINTS" id="PR00080">
    <property type="entry name" value="SDRFAMILY"/>
</dbReference>
<dbReference type="CDD" id="cd05327">
    <property type="entry name" value="retinol-DH_like_SDR_c_like"/>
    <property type="match status" value="1"/>
</dbReference>
<gene>
    <name evidence="3" type="ORF">NRIC_15320</name>
</gene>
<name>A0A4P5PBH4_9ENTE</name>
<dbReference type="AlphaFoldDB" id="A0A4P5PBH4"/>
<proteinExistence type="inferred from homology"/>
<dbReference type="RefSeq" id="WP_146622097.1">
    <property type="nucleotide sequence ID" value="NZ_BJCC01000012.1"/>
</dbReference>
<dbReference type="Gene3D" id="3.40.50.720">
    <property type="entry name" value="NAD(P)-binding Rossmann-like Domain"/>
    <property type="match status" value="1"/>
</dbReference>
<reference evidence="4" key="1">
    <citation type="submission" date="2019-02" db="EMBL/GenBank/DDBJ databases">
        <title>Draft genome sequence of Enterococcus sp. Gos25-1.</title>
        <authorList>
            <person name="Tanaka N."/>
            <person name="Shiwa Y."/>
            <person name="Fujita N."/>
        </authorList>
    </citation>
    <scope>NUCLEOTIDE SEQUENCE [LARGE SCALE GENOMIC DNA]</scope>
    <source>
        <strain evidence="4">Gos25-1</strain>
    </source>
</reference>
<dbReference type="EMBL" id="BJCC01000012">
    <property type="protein sequence ID" value="GCF93641.1"/>
    <property type="molecule type" value="Genomic_DNA"/>
</dbReference>
<comment type="similarity">
    <text evidence="2">Belongs to the short-chain dehydrogenases/reductases (SDR) family.</text>
</comment>
<keyword evidence="1" id="KW-0560">Oxidoreductase</keyword>
<dbReference type="InterPro" id="IPR002347">
    <property type="entry name" value="SDR_fam"/>
</dbReference>
<keyword evidence="4" id="KW-1185">Reference proteome</keyword>
<dbReference type="Proteomes" id="UP000290567">
    <property type="component" value="Unassembled WGS sequence"/>
</dbReference>
<accession>A0A4P5PBH4</accession>
<dbReference type="PRINTS" id="PR00081">
    <property type="entry name" value="GDHRDH"/>
</dbReference>
<dbReference type="SUPFAM" id="SSF51735">
    <property type="entry name" value="NAD(P)-binding Rossmann-fold domains"/>
    <property type="match status" value="1"/>
</dbReference>
<dbReference type="OrthoDB" id="5786478at2"/>
<dbReference type="GO" id="GO:0016491">
    <property type="term" value="F:oxidoreductase activity"/>
    <property type="evidence" value="ECO:0007669"/>
    <property type="project" value="UniProtKB-KW"/>
</dbReference>
<evidence type="ECO:0000313" key="3">
    <source>
        <dbReference type="EMBL" id="GCF93641.1"/>
    </source>
</evidence>
<comment type="caution">
    <text evidence="3">The sequence shown here is derived from an EMBL/GenBank/DDBJ whole genome shotgun (WGS) entry which is preliminary data.</text>
</comment>
<protein>
    <submittedName>
        <fullName evidence="3">Short-chain dehydrogenase</fullName>
    </submittedName>
</protein>
<dbReference type="PANTHER" id="PTHR43157:SF31">
    <property type="entry name" value="PHOSPHATIDYLINOSITOL-GLYCAN BIOSYNTHESIS CLASS F PROTEIN"/>
    <property type="match status" value="1"/>
</dbReference>
<dbReference type="PANTHER" id="PTHR43157">
    <property type="entry name" value="PHOSPHATIDYLINOSITOL-GLYCAN BIOSYNTHESIS CLASS F PROTEIN-RELATED"/>
    <property type="match status" value="1"/>
</dbReference>
<evidence type="ECO:0000256" key="1">
    <source>
        <dbReference type="ARBA" id="ARBA00023002"/>
    </source>
</evidence>
<evidence type="ECO:0000256" key="2">
    <source>
        <dbReference type="RuleBase" id="RU000363"/>
    </source>
</evidence>
<dbReference type="InterPro" id="IPR036291">
    <property type="entry name" value="NAD(P)-bd_dom_sf"/>
</dbReference>